<sequence>MVHRSMLCLRNGFMMATRVFLLISGTLDLLTLVILKIVYATEEADAAHEFITNLPSDMNPKLVREAPNYPAYGNNLLLLLGRYCSNHLL</sequence>
<accession>A0ABD2AGZ8</accession>
<evidence type="ECO:0000313" key="2">
    <source>
        <dbReference type="Proteomes" id="UP001607303"/>
    </source>
</evidence>
<dbReference type="EMBL" id="JAYRBN010000117">
    <property type="protein sequence ID" value="KAL2719896.1"/>
    <property type="molecule type" value="Genomic_DNA"/>
</dbReference>
<evidence type="ECO:0000313" key="1">
    <source>
        <dbReference type="EMBL" id="KAL2719896.1"/>
    </source>
</evidence>
<organism evidence="1 2">
    <name type="scientific">Vespula maculifrons</name>
    <name type="common">Eastern yellow jacket</name>
    <name type="synonym">Wasp</name>
    <dbReference type="NCBI Taxonomy" id="7453"/>
    <lineage>
        <taxon>Eukaryota</taxon>
        <taxon>Metazoa</taxon>
        <taxon>Ecdysozoa</taxon>
        <taxon>Arthropoda</taxon>
        <taxon>Hexapoda</taxon>
        <taxon>Insecta</taxon>
        <taxon>Pterygota</taxon>
        <taxon>Neoptera</taxon>
        <taxon>Endopterygota</taxon>
        <taxon>Hymenoptera</taxon>
        <taxon>Apocrita</taxon>
        <taxon>Aculeata</taxon>
        <taxon>Vespoidea</taxon>
        <taxon>Vespidae</taxon>
        <taxon>Vespinae</taxon>
        <taxon>Vespula</taxon>
    </lineage>
</organism>
<reference evidence="1 2" key="1">
    <citation type="journal article" date="2024" name="Ann. Entomol. Soc. Am.">
        <title>Genomic analyses of the southern and eastern yellowjacket wasps (Hymenoptera: Vespidae) reveal evolutionary signatures of social life.</title>
        <authorList>
            <person name="Catto M.A."/>
            <person name="Caine P.B."/>
            <person name="Orr S.E."/>
            <person name="Hunt B.G."/>
            <person name="Goodisman M.A.D."/>
        </authorList>
    </citation>
    <scope>NUCLEOTIDE SEQUENCE [LARGE SCALE GENOMIC DNA]</scope>
    <source>
        <strain evidence="1">232</strain>
        <tissue evidence="1">Head and thorax</tissue>
    </source>
</reference>
<comment type="caution">
    <text evidence="1">The sequence shown here is derived from an EMBL/GenBank/DDBJ whole genome shotgun (WGS) entry which is preliminary data.</text>
</comment>
<protein>
    <submittedName>
        <fullName evidence="1">Uncharacterized protein</fullName>
    </submittedName>
</protein>
<dbReference type="Proteomes" id="UP001607303">
    <property type="component" value="Unassembled WGS sequence"/>
</dbReference>
<keyword evidence="2" id="KW-1185">Reference proteome</keyword>
<name>A0ABD2AGZ8_VESMC</name>
<gene>
    <name evidence="1" type="ORF">V1477_021043</name>
</gene>
<proteinExistence type="predicted"/>
<dbReference type="AlphaFoldDB" id="A0ABD2AGZ8"/>